<evidence type="ECO:0000313" key="4">
    <source>
        <dbReference type="Proteomes" id="UP000321222"/>
    </source>
</evidence>
<dbReference type="PANTHER" id="PTHR44520:SF2">
    <property type="entry name" value="RESPONSE REGULATOR RCP1"/>
    <property type="match status" value="1"/>
</dbReference>
<dbReference type="OrthoDB" id="1364667at2"/>
<name>A0A5B9FYC3_9FLAO</name>
<dbReference type="Pfam" id="PF00072">
    <property type="entry name" value="Response_reg"/>
    <property type="match status" value="1"/>
</dbReference>
<dbReference type="Gene3D" id="3.40.50.2300">
    <property type="match status" value="1"/>
</dbReference>
<dbReference type="KEGG" id="fak:FUA48_09895"/>
<dbReference type="SUPFAM" id="SSF52172">
    <property type="entry name" value="CheY-like"/>
    <property type="match status" value="1"/>
</dbReference>
<reference evidence="3 4" key="1">
    <citation type="submission" date="2019-08" db="EMBL/GenBank/DDBJ databases">
        <title>Flavobacterium alkalisoli sp. nov., isolated from rhizosphere soil of Suaeda salsa.</title>
        <authorList>
            <person name="Sun J.-Q."/>
            <person name="Xu L."/>
        </authorList>
    </citation>
    <scope>NUCLEOTIDE SEQUENCE [LARGE SCALE GENOMIC DNA]</scope>
    <source>
        <strain evidence="3 4">XS-5</strain>
    </source>
</reference>
<protein>
    <submittedName>
        <fullName evidence="3">Response regulator</fullName>
    </submittedName>
</protein>
<evidence type="ECO:0000313" key="3">
    <source>
        <dbReference type="EMBL" id="QEE49882.1"/>
    </source>
</evidence>
<dbReference type="Proteomes" id="UP000321222">
    <property type="component" value="Chromosome"/>
</dbReference>
<dbReference type="PANTHER" id="PTHR44520">
    <property type="entry name" value="RESPONSE REGULATOR RCP1-RELATED"/>
    <property type="match status" value="1"/>
</dbReference>
<dbReference type="GO" id="GO:0000160">
    <property type="term" value="P:phosphorelay signal transduction system"/>
    <property type="evidence" value="ECO:0007669"/>
    <property type="project" value="InterPro"/>
</dbReference>
<keyword evidence="1" id="KW-0597">Phosphoprotein</keyword>
<feature type="domain" description="Response regulatory" evidence="2">
    <location>
        <begin position="4"/>
        <end position="126"/>
    </location>
</feature>
<organism evidence="3 4">
    <name type="scientific">Flavobacterium alkalisoli</name>
    <dbReference type="NCBI Taxonomy" id="2602769"/>
    <lineage>
        <taxon>Bacteria</taxon>
        <taxon>Pseudomonadati</taxon>
        <taxon>Bacteroidota</taxon>
        <taxon>Flavobacteriia</taxon>
        <taxon>Flavobacteriales</taxon>
        <taxon>Flavobacteriaceae</taxon>
        <taxon>Flavobacterium</taxon>
    </lineage>
</organism>
<dbReference type="InterPro" id="IPR011006">
    <property type="entry name" value="CheY-like_superfamily"/>
</dbReference>
<dbReference type="RefSeq" id="WP_147583383.1">
    <property type="nucleotide sequence ID" value="NZ_CP042831.1"/>
</dbReference>
<dbReference type="PROSITE" id="PS50110">
    <property type="entry name" value="RESPONSE_REGULATORY"/>
    <property type="match status" value="1"/>
</dbReference>
<dbReference type="InterPro" id="IPR052893">
    <property type="entry name" value="TCS_response_regulator"/>
</dbReference>
<evidence type="ECO:0000256" key="1">
    <source>
        <dbReference type="PROSITE-ProRule" id="PRU00169"/>
    </source>
</evidence>
<accession>A0A5B9FYC3</accession>
<proteinExistence type="predicted"/>
<dbReference type="AlphaFoldDB" id="A0A5B9FYC3"/>
<dbReference type="SMART" id="SM00448">
    <property type="entry name" value="REC"/>
    <property type="match status" value="1"/>
</dbReference>
<dbReference type="InterPro" id="IPR001789">
    <property type="entry name" value="Sig_transdc_resp-reg_receiver"/>
</dbReference>
<keyword evidence="4" id="KW-1185">Reference proteome</keyword>
<dbReference type="EMBL" id="CP042831">
    <property type="protein sequence ID" value="QEE49882.1"/>
    <property type="molecule type" value="Genomic_DNA"/>
</dbReference>
<gene>
    <name evidence="3" type="ORF">FUA48_09895</name>
</gene>
<sequence>MQYRILLTDDDLDDRDFFRDAINKISNSEVSCITLDDGHILIATLAEHSEERPNIIFTDINMPPMSGWKVLSILKEHNTYKDIPVIMYYTSQHDEEIIKAKKLGALGYFNKPPDFLELQNAIQEVIEHLRTGTIDQLCNNSKIFF</sequence>
<evidence type="ECO:0000259" key="2">
    <source>
        <dbReference type="PROSITE" id="PS50110"/>
    </source>
</evidence>
<feature type="modified residue" description="4-aspartylphosphate" evidence="1">
    <location>
        <position position="59"/>
    </location>
</feature>